<gene>
    <name evidence="1" type="ORF">GCM10007890_38840</name>
</gene>
<protein>
    <recommendedName>
        <fullName evidence="3">DUF1800 domain-containing protein</fullName>
    </recommendedName>
</protein>
<dbReference type="InterPro" id="IPR014917">
    <property type="entry name" value="DUF1800"/>
</dbReference>
<evidence type="ECO:0008006" key="3">
    <source>
        <dbReference type="Google" id="ProtNLM"/>
    </source>
</evidence>
<dbReference type="EMBL" id="BSPL01000019">
    <property type="protein sequence ID" value="GLS71871.1"/>
    <property type="molecule type" value="Genomic_DNA"/>
</dbReference>
<accession>A0AA37TDL4</accession>
<name>A0AA37TDL4_9HYPH</name>
<dbReference type="Proteomes" id="UP001157440">
    <property type="component" value="Unassembled WGS sequence"/>
</dbReference>
<proteinExistence type="predicted"/>
<evidence type="ECO:0000313" key="1">
    <source>
        <dbReference type="EMBL" id="GLS71871.1"/>
    </source>
</evidence>
<reference evidence="2" key="1">
    <citation type="journal article" date="2019" name="Int. J. Syst. Evol. Microbiol.">
        <title>The Global Catalogue of Microorganisms (GCM) 10K type strain sequencing project: providing services to taxonomists for standard genome sequencing and annotation.</title>
        <authorList>
            <consortium name="The Broad Institute Genomics Platform"/>
            <consortium name="The Broad Institute Genome Sequencing Center for Infectious Disease"/>
            <person name="Wu L."/>
            <person name="Ma J."/>
        </authorList>
    </citation>
    <scope>NUCLEOTIDE SEQUENCE [LARGE SCALE GENOMIC DNA]</scope>
    <source>
        <strain evidence="2">NBRC 103632</strain>
    </source>
</reference>
<dbReference type="Pfam" id="PF08811">
    <property type="entry name" value="DUF1800"/>
    <property type="match status" value="1"/>
</dbReference>
<dbReference type="RefSeq" id="WP_238196823.1">
    <property type="nucleotide sequence ID" value="NZ_BPQZ01000013.1"/>
</dbReference>
<keyword evidence="2" id="KW-1185">Reference proteome</keyword>
<sequence length="479" mass="51480">MIARAQAACIALHRFGLGARPGDLDAVADDPRARVAAELAGGAAVPEGMPSLAELVTHKMRWEQYLASTTARRPAMAMADMPASGMGLNGRANAAPPSPPELPPGVFRLPEGRFYDKEVEARLAILPQPAIGLTERLVWFWSNHFAVGVAKSGWQRITAGAFEREVVRPRVLGRFADMLKASTRHFAMLTYLDNSNSIGPNSPAGRSPSGAGRAGLNENLAREILELHTLGVDGGYGQRDVENLARMLTGWTTGDARKGAVAGSFVFNAAAHEPGAKVLLGRTYPEAGAQEALDALDELARKPATARFIAFKLCRHFVADQPPEALVQALAETYRRTDGDLGAVTRALVESDLAWGERVKLRTPQEFLAAALRATGVPLSAEGFTLILRSLAQRVWDVPGPNGFPDTEAAWLSPANFRARFEAASVVAEHERTDRDVGELAAAILGPALTRETSEGLRAAPNRREAIAVLLLSPEFQRR</sequence>
<evidence type="ECO:0000313" key="2">
    <source>
        <dbReference type="Proteomes" id="UP001157440"/>
    </source>
</evidence>
<dbReference type="AlphaFoldDB" id="A0AA37TDL4"/>
<organism evidence="1 2">
    <name type="scientific">Methylobacterium tardum</name>
    <dbReference type="NCBI Taxonomy" id="374432"/>
    <lineage>
        <taxon>Bacteria</taxon>
        <taxon>Pseudomonadati</taxon>
        <taxon>Pseudomonadota</taxon>
        <taxon>Alphaproteobacteria</taxon>
        <taxon>Hyphomicrobiales</taxon>
        <taxon>Methylobacteriaceae</taxon>
        <taxon>Methylobacterium</taxon>
    </lineage>
</organism>
<comment type="caution">
    <text evidence="1">The sequence shown here is derived from an EMBL/GenBank/DDBJ whole genome shotgun (WGS) entry which is preliminary data.</text>
</comment>